<evidence type="ECO:0000313" key="2">
    <source>
        <dbReference type="Proteomes" id="UP000035642"/>
    </source>
</evidence>
<evidence type="ECO:0000259" key="1">
    <source>
        <dbReference type="Pfam" id="PF01030"/>
    </source>
</evidence>
<accession>A0A0K0D3W1</accession>
<dbReference type="InterPro" id="IPR036941">
    <property type="entry name" value="Rcpt_L-dom_sf"/>
</dbReference>
<dbReference type="Pfam" id="PF01030">
    <property type="entry name" value="Recep_L_domain"/>
    <property type="match status" value="1"/>
</dbReference>
<reference evidence="2" key="1">
    <citation type="submission" date="2012-09" db="EMBL/GenBank/DDBJ databases">
        <authorList>
            <person name="Martin A.A."/>
        </authorList>
    </citation>
    <scope>NUCLEOTIDE SEQUENCE</scope>
</reference>
<protein>
    <submittedName>
        <fullName evidence="3">Recep_L_domain domain-containing protein</fullName>
    </submittedName>
</protein>
<keyword evidence="2" id="KW-1185">Reference proteome</keyword>
<organism evidence="2 3">
    <name type="scientific">Angiostrongylus cantonensis</name>
    <name type="common">Rat lungworm</name>
    <dbReference type="NCBI Taxonomy" id="6313"/>
    <lineage>
        <taxon>Eukaryota</taxon>
        <taxon>Metazoa</taxon>
        <taxon>Ecdysozoa</taxon>
        <taxon>Nematoda</taxon>
        <taxon>Chromadorea</taxon>
        <taxon>Rhabditida</taxon>
        <taxon>Rhabditina</taxon>
        <taxon>Rhabditomorpha</taxon>
        <taxon>Strongyloidea</taxon>
        <taxon>Metastrongylidae</taxon>
        <taxon>Angiostrongylus</taxon>
    </lineage>
</organism>
<dbReference type="AlphaFoldDB" id="A0A0K0D3W1"/>
<dbReference type="WBParaSite" id="ACAC_0000475601-mRNA-1">
    <property type="protein sequence ID" value="ACAC_0000475601-mRNA-1"/>
    <property type="gene ID" value="ACAC_0000475601"/>
</dbReference>
<dbReference type="Gene3D" id="3.80.20.20">
    <property type="entry name" value="Receptor L-domain"/>
    <property type="match status" value="1"/>
</dbReference>
<proteinExistence type="predicted"/>
<evidence type="ECO:0000313" key="3">
    <source>
        <dbReference type="WBParaSite" id="ACAC_0000475601-mRNA-1"/>
    </source>
</evidence>
<name>A0A0K0D3W1_ANGCA</name>
<feature type="domain" description="Receptor L-domain" evidence="1">
    <location>
        <begin position="122"/>
        <end position="183"/>
    </location>
</feature>
<reference evidence="3" key="2">
    <citation type="submission" date="2017-02" db="UniProtKB">
        <authorList>
            <consortium name="WormBaseParasite"/>
        </authorList>
    </citation>
    <scope>IDENTIFICATION</scope>
</reference>
<dbReference type="SUPFAM" id="SSF52058">
    <property type="entry name" value="L domain-like"/>
    <property type="match status" value="1"/>
</dbReference>
<dbReference type="Proteomes" id="UP000035642">
    <property type="component" value="Unassembled WGS sequence"/>
</dbReference>
<sequence length="188" mass="20839">MHDIMKSKPRSIGNGHPRVEFHAFNQCSAPKPLTSLDDVVGCESVFGDIVLRGSTLLPPNKPLKPFNHIGCVVVKNSTVENIDFLSNMKAHMNPPWFCKNEKVCMGGIVIPDYISSTIAGYQCAIIKGDVIIENWKGNTRALQHLKSIRKIIGVLRVLNNLDLVNLDFLAGLQEIDAGTTEQRKQYTV</sequence>
<dbReference type="InterPro" id="IPR000494">
    <property type="entry name" value="Rcpt_L-dom"/>
</dbReference>